<evidence type="ECO:0000256" key="1">
    <source>
        <dbReference type="ARBA" id="ARBA00004651"/>
    </source>
</evidence>
<dbReference type="GO" id="GO:0005886">
    <property type="term" value="C:plasma membrane"/>
    <property type="evidence" value="ECO:0007669"/>
    <property type="project" value="UniProtKB-SubCell"/>
</dbReference>
<feature type="transmembrane region" description="Helical" evidence="7">
    <location>
        <begin position="12"/>
        <end position="35"/>
    </location>
</feature>
<protein>
    <recommendedName>
        <fullName evidence="7">Protein MgtC</fullName>
    </recommendedName>
</protein>
<accession>A0A8J3EUC5</accession>
<evidence type="ECO:0000313" key="10">
    <source>
        <dbReference type="Proteomes" id="UP000621856"/>
    </source>
</evidence>
<dbReference type="PRINTS" id="PR01837">
    <property type="entry name" value="MGTCSAPBPROT"/>
</dbReference>
<dbReference type="PANTHER" id="PTHR33778:SF1">
    <property type="entry name" value="MAGNESIUM TRANSPORTER YHID-RELATED"/>
    <property type="match status" value="1"/>
</dbReference>
<evidence type="ECO:0000313" key="9">
    <source>
        <dbReference type="EMBL" id="GGH96765.1"/>
    </source>
</evidence>
<gene>
    <name evidence="9" type="ORF">GCM10011355_16440</name>
</gene>
<comment type="subcellular location">
    <subcellularLocation>
        <location evidence="7">Cell inner membrane</location>
        <topology evidence="7">Multi-pass membrane protein</topology>
    </subcellularLocation>
    <subcellularLocation>
        <location evidence="1">Cell membrane</location>
        <topology evidence="1">Multi-pass membrane protein</topology>
    </subcellularLocation>
</comment>
<evidence type="ECO:0000259" key="8">
    <source>
        <dbReference type="Pfam" id="PF02308"/>
    </source>
</evidence>
<dbReference type="EMBL" id="BMGZ01000001">
    <property type="protein sequence ID" value="GGH96765.1"/>
    <property type="molecule type" value="Genomic_DNA"/>
</dbReference>
<feature type="domain" description="MgtC/SapB/SrpB/YhiD N-terminal" evidence="8">
    <location>
        <begin position="26"/>
        <end position="157"/>
    </location>
</feature>
<dbReference type="PANTHER" id="PTHR33778">
    <property type="entry name" value="PROTEIN MGTC"/>
    <property type="match status" value="1"/>
</dbReference>
<keyword evidence="7" id="KW-0997">Cell inner membrane</keyword>
<keyword evidence="5 7" id="KW-1133">Transmembrane helix</keyword>
<evidence type="ECO:0000256" key="2">
    <source>
        <dbReference type="ARBA" id="ARBA00009298"/>
    </source>
</evidence>
<feature type="transmembrane region" description="Helical" evidence="7">
    <location>
        <begin position="127"/>
        <end position="153"/>
    </location>
</feature>
<keyword evidence="6 7" id="KW-0472">Membrane</keyword>
<reference evidence="9" key="2">
    <citation type="submission" date="2020-09" db="EMBL/GenBank/DDBJ databases">
        <authorList>
            <person name="Sun Q."/>
            <person name="Zhou Y."/>
        </authorList>
    </citation>
    <scope>NUCLEOTIDE SEQUENCE</scope>
    <source>
        <strain evidence="9">CGMCC 1.14984</strain>
    </source>
</reference>
<dbReference type="AlphaFoldDB" id="A0A8J3EUC5"/>
<comment type="similarity">
    <text evidence="2 7">Belongs to the MgtC/SapB family.</text>
</comment>
<evidence type="ECO:0000256" key="6">
    <source>
        <dbReference type="ARBA" id="ARBA00023136"/>
    </source>
</evidence>
<name>A0A8J3EUC5_9PROT</name>
<reference evidence="9" key="1">
    <citation type="journal article" date="2014" name="Int. J. Syst. Evol. Microbiol.">
        <title>Complete genome sequence of Corynebacterium casei LMG S-19264T (=DSM 44701T), isolated from a smear-ripened cheese.</title>
        <authorList>
            <consortium name="US DOE Joint Genome Institute (JGI-PGF)"/>
            <person name="Walter F."/>
            <person name="Albersmeier A."/>
            <person name="Kalinowski J."/>
            <person name="Ruckert C."/>
        </authorList>
    </citation>
    <scope>NUCLEOTIDE SEQUENCE</scope>
    <source>
        <strain evidence="9">CGMCC 1.14984</strain>
    </source>
</reference>
<dbReference type="Pfam" id="PF02308">
    <property type="entry name" value="MgtC"/>
    <property type="match status" value="1"/>
</dbReference>
<dbReference type="Proteomes" id="UP000621856">
    <property type="component" value="Unassembled WGS sequence"/>
</dbReference>
<evidence type="ECO:0000256" key="4">
    <source>
        <dbReference type="ARBA" id="ARBA00022692"/>
    </source>
</evidence>
<proteinExistence type="inferred from homology"/>
<feature type="transmembrane region" description="Helical" evidence="7">
    <location>
        <begin position="47"/>
        <end position="67"/>
    </location>
</feature>
<evidence type="ECO:0000256" key="3">
    <source>
        <dbReference type="ARBA" id="ARBA00022475"/>
    </source>
</evidence>
<organism evidence="9 10">
    <name type="scientific">Aquisalinus luteolus</name>
    <dbReference type="NCBI Taxonomy" id="1566827"/>
    <lineage>
        <taxon>Bacteria</taxon>
        <taxon>Pseudomonadati</taxon>
        <taxon>Pseudomonadota</taxon>
        <taxon>Alphaproteobacteria</taxon>
        <taxon>Parvularculales</taxon>
        <taxon>Parvularculaceae</taxon>
        <taxon>Aquisalinus</taxon>
    </lineage>
</organism>
<sequence length="164" mass="17338">MRLRGMEQLDQIFSTQIGAGVILLRLALACLFGAILGIDREIRDRPAGLRTFIMVSLAACLFTIIAIELSLALDGSEDETSIRPDPLRIIEAITAGVAFLAAGSIIRHGRRLEGLTTGAGMWLAGAIGLACGAGFEAIAALVTLLALIILVGLKKLEDGLDRKK</sequence>
<comment type="caution">
    <text evidence="9">The sequence shown here is derived from an EMBL/GenBank/DDBJ whole genome shotgun (WGS) entry which is preliminary data.</text>
</comment>
<evidence type="ECO:0000256" key="7">
    <source>
        <dbReference type="RuleBase" id="RU365041"/>
    </source>
</evidence>
<feature type="transmembrane region" description="Helical" evidence="7">
    <location>
        <begin position="87"/>
        <end position="106"/>
    </location>
</feature>
<keyword evidence="4 7" id="KW-0812">Transmembrane</keyword>
<keyword evidence="3" id="KW-1003">Cell membrane</keyword>
<dbReference type="InterPro" id="IPR049177">
    <property type="entry name" value="MgtC_SapB_SrpB_YhiD_N"/>
</dbReference>
<dbReference type="InterPro" id="IPR003416">
    <property type="entry name" value="MgtC/SapB/SrpB/YhiD_fam"/>
</dbReference>
<evidence type="ECO:0000256" key="5">
    <source>
        <dbReference type="ARBA" id="ARBA00022989"/>
    </source>
</evidence>